<dbReference type="Proteomes" id="UP000030653">
    <property type="component" value="Unassembled WGS sequence"/>
</dbReference>
<evidence type="ECO:0000313" key="4">
    <source>
        <dbReference type="Proteomes" id="UP000030653"/>
    </source>
</evidence>
<keyword evidence="1" id="KW-0175">Coiled coil</keyword>
<feature type="compositionally biased region" description="Low complexity" evidence="2">
    <location>
        <begin position="149"/>
        <end position="162"/>
    </location>
</feature>
<feature type="compositionally biased region" description="Polar residues" evidence="2">
    <location>
        <begin position="270"/>
        <end position="312"/>
    </location>
</feature>
<keyword evidence="4" id="KW-1185">Reference proteome</keyword>
<dbReference type="EMBL" id="JH795864">
    <property type="protein sequence ID" value="EJU01482.1"/>
    <property type="molecule type" value="Genomic_DNA"/>
</dbReference>
<dbReference type="RefSeq" id="XP_040628379.1">
    <property type="nucleotide sequence ID" value="XM_040772881.1"/>
</dbReference>
<dbReference type="STRING" id="1858805.M5G6N4"/>
<evidence type="ECO:0000256" key="1">
    <source>
        <dbReference type="SAM" id="Coils"/>
    </source>
</evidence>
<organism evidence="3 4">
    <name type="scientific">Dacryopinax primogenitus (strain DJM 731)</name>
    <name type="common">Brown rot fungus</name>
    <dbReference type="NCBI Taxonomy" id="1858805"/>
    <lineage>
        <taxon>Eukaryota</taxon>
        <taxon>Fungi</taxon>
        <taxon>Dikarya</taxon>
        <taxon>Basidiomycota</taxon>
        <taxon>Agaricomycotina</taxon>
        <taxon>Dacrymycetes</taxon>
        <taxon>Dacrymycetales</taxon>
        <taxon>Dacrymycetaceae</taxon>
        <taxon>Dacryopinax</taxon>
    </lineage>
</organism>
<protein>
    <recommendedName>
        <fullName evidence="5">BZIP domain-containing protein</fullName>
    </recommendedName>
</protein>
<dbReference type="GeneID" id="63687943"/>
<evidence type="ECO:0000313" key="3">
    <source>
        <dbReference type="EMBL" id="EJU01482.1"/>
    </source>
</evidence>
<feature type="region of interest" description="Disordered" evidence="2">
    <location>
        <begin position="1"/>
        <end position="39"/>
    </location>
</feature>
<gene>
    <name evidence="3" type="ORF">DACRYDRAFT_22606</name>
</gene>
<feature type="coiled-coil region" evidence="1">
    <location>
        <begin position="42"/>
        <end position="105"/>
    </location>
</feature>
<feature type="compositionally biased region" description="Polar residues" evidence="2">
    <location>
        <begin position="204"/>
        <end position="218"/>
    </location>
</feature>
<dbReference type="HOGENOM" id="CLU_804157_0_0_1"/>
<accession>M5G6N4</accession>
<name>M5G6N4_DACPD</name>
<evidence type="ECO:0000256" key="2">
    <source>
        <dbReference type="SAM" id="MobiDB-lite"/>
    </source>
</evidence>
<feature type="region of interest" description="Disordered" evidence="2">
    <location>
        <begin position="122"/>
        <end position="345"/>
    </location>
</feature>
<sequence>MSYRASGPLHDSPSPGPGGERPERSRNAKAQAKHRAKRAAYVKGLEDDNLRLKAQLEAVMSQRGLSAMAGTSHGAIGSEPESRRLQEAELELARLRSENVSLRAQLERTGVSVPQHLDLYGGGIDRPHSASYPQRPAVDMHGAYPPPRSGSTSSNSESSISPAVQQPVPPMLPRSHQGGAVQPSQESMGPIPRVSSPAAVPGGLTTNNLSASSIRSPYSQPPLPPGQHNAQHATSNTRDSMTYQNYLSSGAYASTTSRGQSFMPQDGYMGQSSSYPGSYDQQTQAQPWATSYNVPGGSTTTTPNASTYQFQNAFAHPPPPQQQQQNTRQPPAGGGGGMVKWEAEM</sequence>
<feature type="compositionally biased region" description="Polar residues" evidence="2">
    <location>
        <begin position="228"/>
        <end position="263"/>
    </location>
</feature>
<feature type="compositionally biased region" description="Low complexity" evidence="2">
    <location>
        <begin position="322"/>
        <end position="331"/>
    </location>
</feature>
<dbReference type="CDD" id="cd14686">
    <property type="entry name" value="bZIP"/>
    <property type="match status" value="1"/>
</dbReference>
<dbReference type="AlphaFoldDB" id="M5G6N4"/>
<reference evidence="3 4" key="1">
    <citation type="journal article" date="2012" name="Science">
        <title>The Paleozoic origin of enzymatic lignin decomposition reconstructed from 31 fungal genomes.</title>
        <authorList>
            <person name="Floudas D."/>
            <person name="Binder M."/>
            <person name="Riley R."/>
            <person name="Barry K."/>
            <person name="Blanchette R.A."/>
            <person name="Henrissat B."/>
            <person name="Martinez A.T."/>
            <person name="Otillar R."/>
            <person name="Spatafora J.W."/>
            <person name="Yadav J.S."/>
            <person name="Aerts A."/>
            <person name="Benoit I."/>
            <person name="Boyd A."/>
            <person name="Carlson A."/>
            <person name="Copeland A."/>
            <person name="Coutinho P.M."/>
            <person name="de Vries R.P."/>
            <person name="Ferreira P."/>
            <person name="Findley K."/>
            <person name="Foster B."/>
            <person name="Gaskell J."/>
            <person name="Glotzer D."/>
            <person name="Gorecki P."/>
            <person name="Heitman J."/>
            <person name="Hesse C."/>
            <person name="Hori C."/>
            <person name="Igarashi K."/>
            <person name="Jurgens J.A."/>
            <person name="Kallen N."/>
            <person name="Kersten P."/>
            <person name="Kohler A."/>
            <person name="Kuees U."/>
            <person name="Kumar T.K.A."/>
            <person name="Kuo A."/>
            <person name="LaButti K."/>
            <person name="Larrondo L.F."/>
            <person name="Lindquist E."/>
            <person name="Ling A."/>
            <person name="Lombard V."/>
            <person name="Lucas S."/>
            <person name="Lundell T."/>
            <person name="Martin R."/>
            <person name="McLaughlin D.J."/>
            <person name="Morgenstern I."/>
            <person name="Morin E."/>
            <person name="Murat C."/>
            <person name="Nagy L.G."/>
            <person name="Nolan M."/>
            <person name="Ohm R.A."/>
            <person name="Patyshakuliyeva A."/>
            <person name="Rokas A."/>
            <person name="Ruiz-Duenas F.J."/>
            <person name="Sabat G."/>
            <person name="Salamov A."/>
            <person name="Samejima M."/>
            <person name="Schmutz J."/>
            <person name="Slot J.C."/>
            <person name="St John F."/>
            <person name="Stenlid J."/>
            <person name="Sun H."/>
            <person name="Sun S."/>
            <person name="Syed K."/>
            <person name="Tsang A."/>
            <person name="Wiebenga A."/>
            <person name="Young D."/>
            <person name="Pisabarro A."/>
            <person name="Eastwood D.C."/>
            <person name="Martin F."/>
            <person name="Cullen D."/>
            <person name="Grigoriev I.V."/>
            <person name="Hibbett D.S."/>
        </authorList>
    </citation>
    <scope>NUCLEOTIDE SEQUENCE [LARGE SCALE GENOMIC DNA]</scope>
    <source>
        <strain evidence="3 4">DJM-731 SS1</strain>
    </source>
</reference>
<evidence type="ECO:0008006" key="5">
    <source>
        <dbReference type="Google" id="ProtNLM"/>
    </source>
</evidence>
<dbReference type="OrthoDB" id="10453970at2759"/>
<proteinExistence type="predicted"/>